<gene>
    <name evidence="2" type="ordered locus">JDM601_0579</name>
</gene>
<dbReference type="Proteomes" id="UP000009224">
    <property type="component" value="Chromosome"/>
</dbReference>
<dbReference type="STRING" id="875328.JDM601_0579"/>
<proteinExistence type="predicted"/>
<protein>
    <submittedName>
        <fullName evidence="2">Uncharacterized protein</fullName>
    </submittedName>
</protein>
<feature type="transmembrane region" description="Helical" evidence="1">
    <location>
        <begin position="12"/>
        <end position="34"/>
    </location>
</feature>
<dbReference type="AlphaFoldDB" id="F5Z2G7"/>
<sequence length="103" mass="11223">MMTAQHDSRHEARYGLSSFVAVVITVAVFEAITWAWFPYFWFELLFFGIASAFAVPAGLFMSQMGGSTAQAGRGILIGYLATPLTIALIGIPTLIVTQILHRA</sequence>
<evidence type="ECO:0000313" key="3">
    <source>
        <dbReference type="Proteomes" id="UP000009224"/>
    </source>
</evidence>
<evidence type="ECO:0000313" key="2">
    <source>
        <dbReference type="EMBL" id="AEF34579.1"/>
    </source>
</evidence>
<keyword evidence="3" id="KW-1185">Reference proteome</keyword>
<keyword evidence="1" id="KW-0812">Transmembrane</keyword>
<dbReference type="HOGENOM" id="CLU_2260660_0_0_11"/>
<evidence type="ECO:0000256" key="1">
    <source>
        <dbReference type="SAM" id="Phobius"/>
    </source>
</evidence>
<keyword evidence="1" id="KW-0472">Membrane</keyword>
<feature type="transmembrane region" description="Helical" evidence="1">
    <location>
        <begin position="74"/>
        <end position="100"/>
    </location>
</feature>
<keyword evidence="1" id="KW-1133">Transmembrane helix</keyword>
<name>F5Z2G7_MYCSD</name>
<feature type="transmembrane region" description="Helical" evidence="1">
    <location>
        <begin position="40"/>
        <end position="62"/>
    </location>
</feature>
<dbReference type="KEGG" id="mjd:JDM601_0579"/>
<dbReference type="EMBL" id="CP002329">
    <property type="protein sequence ID" value="AEF34579.1"/>
    <property type="molecule type" value="Genomic_DNA"/>
</dbReference>
<accession>F5Z2G7</accession>
<organism evidence="2 3">
    <name type="scientific">Mycolicibacter sinensis (strain JDM601)</name>
    <name type="common">Mycobacterium sinense</name>
    <dbReference type="NCBI Taxonomy" id="875328"/>
    <lineage>
        <taxon>Bacteria</taxon>
        <taxon>Bacillati</taxon>
        <taxon>Actinomycetota</taxon>
        <taxon>Actinomycetes</taxon>
        <taxon>Mycobacteriales</taxon>
        <taxon>Mycobacteriaceae</taxon>
        <taxon>Mycolicibacter</taxon>
    </lineage>
</organism>
<reference evidence="2 3" key="1">
    <citation type="journal article" date="2011" name="J. Bacteriol.">
        <title>Complete genome sequence of a novel clinical isolate, the nontuberculous Mycobacterium strain JDM601.</title>
        <authorList>
            <person name="Zhang Z.Y."/>
            <person name="Sun Z.Q."/>
            <person name="Wang Z.L."/>
            <person name="Wen Z.L."/>
            <person name="Sun Q.W."/>
            <person name="Zhu Z.Q."/>
            <person name="Song Y.Z."/>
            <person name="Zhao J.W."/>
            <person name="Wang H.H."/>
            <person name="Zhang S.L."/>
            <person name="Guo X.K."/>
        </authorList>
    </citation>
    <scope>NUCLEOTIDE SEQUENCE [LARGE SCALE GENOMIC DNA]</scope>
    <source>
        <strain evidence="2 3">JDM601</strain>
    </source>
</reference>